<feature type="transmembrane region" description="Helical" evidence="1">
    <location>
        <begin position="31"/>
        <end position="51"/>
    </location>
</feature>
<sequence length="159" mass="17596">MAVWRSSSSKTVGQVNTEAGLSRSNLWAEAVLWPLIFFVAAMVLAFVVYRVDTDQIAREPWRLLVVVAWLPYVMLGLAIMSYMNLSLPLTPVATQDALFVATLAGFLILITTSCPVLIYGHTHVLIAFGCTVGLALAGLLALWLWLHRTYRAVDYQLPT</sequence>
<name>A0ABC8W9Y5_9POAL</name>
<feature type="transmembrane region" description="Helical" evidence="1">
    <location>
        <begin position="97"/>
        <end position="118"/>
    </location>
</feature>
<dbReference type="Proteomes" id="UP001497457">
    <property type="component" value="Chromosome 12b"/>
</dbReference>
<dbReference type="AlphaFoldDB" id="A0ABC8W9Y5"/>
<keyword evidence="1" id="KW-0812">Transmembrane</keyword>
<keyword evidence="1" id="KW-1133">Transmembrane helix</keyword>
<evidence type="ECO:0000259" key="2">
    <source>
        <dbReference type="Pfam" id="PF24095"/>
    </source>
</evidence>
<dbReference type="EMBL" id="OZ075122">
    <property type="protein sequence ID" value="CAL4905275.1"/>
    <property type="molecule type" value="Genomic_DNA"/>
</dbReference>
<evidence type="ECO:0000313" key="4">
    <source>
        <dbReference type="Proteomes" id="UP001497457"/>
    </source>
</evidence>
<organism evidence="3 4">
    <name type="scientific">Urochloa decumbens</name>
    <dbReference type="NCBI Taxonomy" id="240449"/>
    <lineage>
        <taxon>Eukaryota</taxon>
        <taxon>Viridiplantae</taxon>
        <taxon>Streptophyta</taxon>
        <taxon>Embryophyta</taxon>
        <taxon>Tracheophyta</taxon>
        <taxon>Spermatophyta</taxon>
        <taxon>Magnoliopsida</taxon>
        <taxon>Liliopsida</taxon>
        <taxon>Poales</taxon>
        <taxon>Poaceae</taxon>
        <taxon>PACMAD clade</taxon>
        <taxon>Panicoideae</taxon>
        <taxon>Panicodae</taxon>
        <taxon>Paniceae</taxon>
        <taxon>Melinidinae</taxon>
        <taxon>Urochloa</taxon>
    </lineage>
</organism>
<reference evidence="4" key="1">
    <citation type="submission" date="2024-06" db="EMBL/GenBank/DDBJ databases">
        <authorList>
            <person name="Ryan C."/>
        </authorList>
    </citation>
    <scope>NUCLEOTIDE SEQUENCE [LARGE SCALE GENOMIC DNA]</scope>
</reference>
<gene>
    <name evidence="3" type="ORF">URODEC1_LOCUS11577</name>
</gene>
<proteinExistence type="predicted"/>
<feature type="domain" description="DUF7378" evidence="2">
    <location>
        <begin position="11"/>
        <end position="151"/>
    </location>
</feature>
<reference evidence="3 4" key="2">
    <citation type="submission" date="2024-10" db="EMBL/GenBank/DDBJ databases">
        <authorList>
            <person name="Ryan C."/>
        </authorList>
    </citation>
    <scope>NUCLEOTIDE SEQUENCE [LARGE SCALE GENOMIC DNA]</scope>
</reference>
<dbReference type="InterPro" id="IPR055802">
    <property type="entry name" value="DUF7378"/>
</dbReference>
<accession>A0ABC8W9Y5</accession>
<keyword evidence="1" id="KW-0472">Membrane</keyword>
<evidence type="ECO:0000256" key="1">
    <source>
        <dbReference type="SAM" id="Phobius"/>
    </source>
</evidence>
<keyword evidence="4" id="KW-1185">Reference proteome</keyword>
<feature type="transmembrane region" description="Helical" evidence="1">
    <location>
        <begin position="63"/>
        <end position="85"/>
    </location>
</feature>
<dbReference type="Pfam" id="PF24095">
    <property type="entry name" value="DUF7378"/>
    <property type="match status" value="1"/>
</dbReference>
<evidence type="ECO:0000313" key="3">
    <source>
        <dbReference type="EMBL" id="CAL4905275.1"/>
    </source>
</evidence>
<feature type="transmembrane region" description="Helical" evidence="1">
    <location>
        <begin position="125"/>
        <end position="146"/>
    </location>
</feature>
<protein>
    <recommendedName>
        <fullName evidence="2">DUF7378 domain-containing protein</fullName>
    </recommendedName>
</protein>